<proteinExistence type="predicted"/>
<comment type="caution">
    <text evidence="1">The sequence shown here is derived from an EMBL/GenBank/DDBJ whole genome shotgun (WGS) entry which is preliminary data.</text>
</comment>
<dbReference type="Proteomes" id="UP000646738">
    <property type="component" value="Unassembled WGS sequence"/>
</dbReference>
<evidence type="ECO:0000313" key="1">
    <source>
        <dbReference type="EMBL" id="GHI55138.1"/>
    </source>
</evidence>
<sequence>MGGTLRHTGAVAAGIVGGMLVLSGCSALDLPLAGVRAAPDGTPYAVFRPCGDHGYQNPSLDGRPRGGEDGPVTTGWDVDKEGLHGDAGFPLFAPPAGWDARHRGPQRLLPRHHYLLRFGQYTGGDSQNGTVEFTAEQVGRLRPGQVWADGRVMSGREFERLAEDSC</sequence>
<evidence type="ECO:0008006" key="3">
    <source>
        <dbReference type="Google" id="ProtNLM"/>
    </source>
</evidence>
<organism evidence="1 2">
    <name type="scientific">Streptomyces rubradiris</name>
    <name type="common">Streptomyces achromogenes subsp. rubradiris</name>
    <dbReference type="NCBI Taxonomy" id="285531"/>
    <lineage>
        <taxon>Bacteria</taxon>
        <taxon>Bacillati</taxon>
        <taxon>Actinomycetota</taxon>
        <taxon>Actinomycetes</taxon>
        <taxon>Kitasatosporales</taxon>
        <taxon>Streptomycetaceae</taxon>
        <taxon>Streptomyces</taxon>
    </lineage>
</organism>
<dbReference type="EMBL" id="BNEA01000015">
    <property type="protein sequence ID" value="GHI55138.1"/>
    <property type="molecule type" value="Genomic_DNA"/>
</dbReference>
<accession>A0ABQ3RGZ3</accession>
<keyword evidence="2" id="KW-1185">Reference proteome</keyword>
<reference evidence="2" key="1">
    <citation type="submission" date="2023-07" db="EMBL/GenBank/DDBJ databases">
        <title>Whole genome shotgun sequence of Streptomyces achromogenes subsp. rubradiris NBRC 14000.</title>
        <authorList>
            <person name="Komaki H."/>
            <person name="Tamura T."/>
        </authorList>
    </citation>
    <scope>NUCLEOTIDE SEQUENCE [LARGE SCALE GENOMIC DNA]</scope>
    <source>
        <strain evidence="2">NBRC 14000</strain>
    </source>
</reference>
<evidence type="ECO:0000313" key="2">
    <source>
        <dbReference type="Proteomes" id="UP000646738"/>
    </source>
</evidence>
<gene>
    <name evidence="1" type="ORF">Srubr_49840</name>
</gene>
<protein>
    <recommendedName>
        <fullName evidence="3">Lipoprotein</fullName>
    </recommendedName>
</protein>
<name>A0ABQ3RGZ3_STRRR</name>
<dbReference type="PROSITE" id="PS51257">
    <property type="entry name" value="PROKAR_LIPOPROTEIN"/>
    <property type="match status" value="1"/>
</dbReference>